<dbReference type="Gene3D" id="2.40.170.20">
    <property type="entry name" value="TonB-dependent receptor, beta-barrel domain"/>
    <property type="match status" value="1"/>
</dbReference>
<proteinExistence type="inferred from homology"/>
<evidence type="ECO:0000256" key="7">
    <source>
        <dbReference type="ARBA" id="ARBA00023237"/>
    </source>
</evidence>
<evidence type="ECO:0000313" key="14">
    <source>
        <dbReference type="Proteomes" id="UP000198992"/>
    </source>
</evidence>
<feature type="region of interest" description="Disordered" evidence="10">
    <location>
        <begin position="49"/>
        <end position="114"/>
    </location>
</feature>
<dbReference type="InterPro" id="IPR012910">
    <property type="entry name" value="Plug_dom"/>
</dbReference>
<accession>A0A1H5GQ99</accession>
<keyword evidence="7 8" id="KW-0998">Cell outer membrane</keyword>
<organism evidence="13 14">
    <name type="scientific">Bradyrhizobium erythrophlei</name>
    <dbReference type="NCBI Taxonomy" id="1437360"/>
    <lineage>
        <taxon>Bacteria</taxon>
        <taxon>Pseudomonadati</taxon>
        <taxon>Pseudomonadota</taxon>
        <taxon>Alphaproteobacteria</taxon>
        <taxon>Hyphomicrobiales</taxon>
        <taxon>Nitrobacteraceae</taxon>
        <taxon>Bradyrhizobium</taxon>
    </lineage>
</organism>
<dbReference type="InterPro" id="IPR000531">
    <property type="entry name" value="Beta-barrel_TonB"/>
</dbReference>
<gene>
    <name evidence="13" type="ORF">SAMN05444164_7181</name>
</gene>
<keyword evidence="6 8" id="KW-0472">Membrane</keyword>
<dbReference type="GO" id="GO:0015344">
    <property type="term" value="F:siderophore uptake transmembrane transporter activity"/>
    <property type="evidence" value="ECO:0007669"/>
    <property type="project" value="TreeGrafter"/>
</dbReference>
<evidence type="ECO:0000256" key="3">
    <source>
        <dbReference type="ARBA" id="ARBA00022452"/>
    </source>
</evidence>
<dbReference type="InterPro" id="IPR036942">
    <property type="entry name" value="Beta-barrel_TonB_sf"/>
</dbReference>
<keyword evidence="3 8" id="KW-1134">Transmembrane beta strand</keyword>
<keyword evidence="5 9" id="KW-0798">TonB box</keyword>
<name>A0A1H5GQ99_9BRAD</name>
<evidence type="ECO:0000256" key="2">
    <source>
        <dbReference type="ARBA" id="ARBA00022448"/>
    </source>
</evidence>
<keyword evidence="2 8" id="KW-0813">Transport</keyword>
<keyword evidence="4 8" id="KW-0812">Transmembrane</keyword>
<dbReference type="Pfam" id="PF07715">
    <property type="entry name" value="Plug"/>
    <property type="match status" value="1"/>
</dbReference>
<evidence type="ECO:0000259" key="11">
    <source>
        <dbReference type="Pfam" id="PF00593"/>
    </source>
</evidence>
<dbReference type="GO" id="GO:0044718">
    <property type="term" value="P:siderophore transmembrane transport"/>
    <property type="evidence" value="ECO:0007669"/>
    <property type="project" value="TreeGrafter"/>
</dbReference>
<evidence type="ECO:0000256" key="10">
    <source>
        <dbReference type="SAM" id="MobiDB-lite"/>
    </source>
</evidence>
<dbReference type="EMBL" id="FNTH01000001">
    <property type="protein sequence ID" value="SEE17684.1"/>
    <property type="molecule type" value="Genomic_DNA"/>
</dbReference>
<feature type="compositionally biased region" description="Low complexity" evidence="10">
    <location>
        <begin position="68"/>
        <end position="92"/>
    </location>
</feature>
<dbReference type="InterPro" id="IPR037066">
    <property type="entry name" value="Plug_dom_sf"/>
</dbReference>
<protein>
    <submittedName>
        <fullName evidence="13">Iron complex outermembrane recepter protein</fullName>
    </submittedName>
</protein>
<dbReference type="GO" id="GO:0009279">
    <property type="term" value="C:cell outer membrane"/>
    <property type="evidence" value="ECO:0007669"/>
    <property type="project" value="UniProtKB-SubCell"/>
</dbReference>
<dbReference type="SUPFAM" id="SSF56935">
    <property type="entry name" value="Porins"/>
    <property type="match status" value="1"/>
</dbReference>
<evidence type="ECO:0000256" key="5">
    <source>
        <dbReference type="ARBA" id="ARBA00023077"/>
    </source>
</evidence>
<evidence type="ECO:0000256" key="6">
    <source>
        <dbReference type="ARBA" id="ARBA00023136"/>
    </source>
</evidence>
<comment type="similarity">
    <text evidence="8 9">Belongs to the TonB-dependent receptor family.</text>
</comment>
<evidence type="ECO:0000256" key="9">
    <source>
        <dbReference type="RuleBase" id="RU003357"/>
    </source>
</evidence>
<comment type="subcellular location">
    <subcellularLocation>
        <location evidence="1 8">Cell outer membrane</location>
        <topology evidence="1 8">Multi-pass membrane protein</topology>
    </subcellularLocation>
</comment>
<reference evidence="13 14" key="1">
    <citation type="submission" date="2016-10" db="EMBL/GenBank/DDBJ databases">
        <authorList>
            <person name="de Groot N.N."/>
        </authorList>
    </citation>
    <scope>NUCLEOTIDE SEQUENCE [LARGE SCALE GENOMIC DNA]</scope>
    <source>
        <strain evidence="13 14">MT12</strain>
    </source>
</reference>
<dbReference type="PROSITE" id="PS52016">
    <property type="entry name" value="TONB_DEPENDENT_REC_3"/>
    <property type="match status" value="1"/>
</dbReference>
<dbReference type="AlphaFoldDB" id="A0A1H5GQ99"/>
<feature type="domain" description="TonB-dependent receptor plug" evidence="12">
    <location>
        <begin position="112"/>
        <end position="223"/>
    </location>
</feature>
<evidence type="ECO:0000256" key="8">
    <source>
        <dbReference type="PROSITE-ProRule" id="PRU01360"/>
    </source>
</evidence>
<dbReference type="Pfam" id="PF00593">
    <property type="entry name" value="TonB_dep_Rec_b-barrel"/>
    <property type="match status" value="1"/>
</dbReference>
<feature type="domain" description="TonB-dependent receptor-like beta-barrel" evidence="11">
    <location>
        <begin position="280"/>
        <end position="795"/>
    </location>
</feature>
<dbReference type="Gene3D" id="2.170.130.10">
    <property type="entry name" value="TonB-dependent receptor, plug domain"/>
    <property type="match status" value="1"/>
</dbReference>
<dbReference type="PANTHER" id="PTHR30069">
    <property type="entry name" value="TONB-DEPENDENT OUTER MEMBRANE RECEPTOR"/>
    <property type="match status" value="1"/>
</dbReference>
<evidence type="ECO:0000256" key="4">
    <source>
        <dbReference type="ARBA" id="ARBA00022692"/>
    </source>
</evidence>
<dbReference type="PANTHER" id="PTHR30069:SF39">
    <property type="entry name" value="BLL6183 PROTEIN"/>
    <property type="match status" value="1"/>
</dbReference>
<sequence length="847" mass="91143">MAGALLRTATRFLSGSVTTRGAAAMLTAIGAAAPLTMVQAQTPAPTELPPVTVIAPSPLSGTRSIKPAARPVVRTSRTARTRAAPAQTAAAPEGGTGVPSPSDRDSSLLDRDKIPSNTEVLTSADFSRNYSTNFLDSVNRKLPGVTLTDQTGNPFQRNLDYRGFVASPVQGTPQGIAVYQNGVRINESWGDVVNWDFIPEKAIDRVSLVPNNPVFGLNAIGGALSIQMKNGFTYQGVEGEVFGGSYGRVQGSVQAGGQKENISAYAAFESAYDRGWRDYANSSHVNRMYVDIGARNDDTEFHVNFTGASNLLGNVAATPVEMLNQRWSSVYTWPQSTMLQLAFVNATLSHNFSDTWSFQGNAYFRGFRQTHVDGNGTDVAPCDDPTTLCIGDGLPVFGPANGPATPNTLGNAFLGELDRNRAATNSFGGTAQFTNTDRLFGHDNHVVMGVSVDHGNTKFTATSELGTVDQNLFVTGTGVFINQPDAGLSPVDLRATNTYTGVYLTDTFDVTNRFSVTAGGRFNYAQIDLQDQTGTNDLLNSSNRFQRFNPVIGGTFKITPNLTAYAGYSEANRAPTPLELGCSDPNHPCMIDTFLVADPPLKQVVSHTVEAGLRGSWGRDARTGVLSWGLGVFHTLSDDDIIQVTSPLGVNNFGFFQNAGQTLRQGIEAKLDYRFDRWNAYANYTYVDATYRSAITLSSPNNPNALTNDAGAQFVNVTPGDHIPGIPAHRFKAGVDYNVTDAWKVGADLNVVGSQWIIHDYTNQSPKVPAYSVVNLHTSYQVTKNIEVFGLINNVFNRHYYLSGAFYQTGGFTSAGGLPNLMAQLSDPRTFVPGMPLAAYAGIRAKF</sequence>
<evidence type="ECO:0000313" key="13">
    <source>
        <dbReference type="EMBL" id="SEE17684.1"/>
    </source>
</evidence>
<evidence type="ECO:0000256" key="1">
    <source>
        <dbReference type="ARBA" id="ARBA00004571"/>
    </source>
</evidence>
<dbReference type="Proteomes" id="UP000198992">
    <property type="component" value="Unassembled WGS sequence"/>
</dbReference>
<evidence type="ECO:0000259" key="12">
    <source>
        <dbReference type="Pfam" id="PF07715"/>
    </source>
</evidence>
<feature type="compositionally biased region" description="Basic and acidic residues" evidence="10">
    <location>
        <begin position="102"/>
        <end position="114"/>
    </location>
</feature>
<dbReference type="InterPro" id="IPR039426">
    <property type="entry name" value="TonB-dep_rcpt-like"/>
</dbReference>